<protein>
    <submittedName>
        <fullName evidence="1">Uncharacterized protein</fullName>
    </submittedName>
</protein>
<dbReference type="EMBL" id="LGKP01000008">
    <property type="protein sequence ID" value="KPL90960.1"/>
    <property type="molecule type" value="Genomic_DNA"/>
</dbReference>
<sequence length="151" mass="16827">MHWRLLLAWLAFCLVMFALYSLFLSAITERGDSATPNAAKGSIAVFSGMPDPQWSLDSNYVAYIQYVLETAPNVAAPTEVPSRGYRGMNLDLLTTDIPTQVTIFNEVITLRQAGTTRYLSDPNRELERSLLEHIRGDLAPGAYDFVKSKIP</sequence>
<gene>
    <name evidence="1" type="ORF">SE18_04105</name>
</gene>
<dbReference type="OrthoDB" id="9553571at2"/>
<reference evidence="1 2" key="1">
    <citation type="submission" date="2015-07" db="EMBL/GenBank/DDBJ databases">
        <title>Whole genome sequence of Herpetosiphon geysericola DSM 7119.</title>
        <authorList>
            <person name="Hemp J."/>
            <person name="Ward L.M."/>
            <person name="Pace L.A."/>
            <person name="Fischer W.W."/>
        </authorList>
    </citation>
    <scope>NUCLEOTIDE SEQUENCE [LARGE SCALE GENOMIC DNA]</scope>
    <source>
        <strain evidence="1 2">DSM 7119</strain>
    </source>
</reference>
<comment type="caution">
    <text evidence="1">The sequence shown here is derived from an EMBL/GenBank/DDBJ whole genome shotgun (WGS) entry which is preliminary data.</text>
</comment>
<dbReference type="RefSeq" id="WP_054533147.1">
    <property type="nucleotide sequence ID" value="NZ_LGKP01000008.1"/>
</dbReference>
<evidence type="ECO:0000313" key="1">
    <source>
        <dbReference type="EMBL" id="KPL90960.1"/>
    </source>
</evidence>
<dbReference type="AlphaFoldDB" id="A0A0P6YFL3"/>
<proteinExistence type="predicted"/>
<dbReference type="Proteomes" id="UP000050277">
    <property type="component" value="Unassembled WGS sequence"/>
</dbReference>
<organism evidence="1 2">
    <name type="scientific">Herpetosiphon geysericola</name>
    <dbReference type="NCBI Taxonomy" id="70996"/>
    <lineage>
        <taxon>Bacteria</taxon>
        <taxon>Bacillati</taxon>
        <taxon>Chloroflexota</taxon>
        <taxon>Chloroflexia</taxon>
        <taxon>Herpetosiphonales</taxon>
        <taxon>Herpetosiphonaceae</taxon>
        <taxon>Herpetosiphon</taxon>
    </lineage>
</organism>
<keyword evidence="2" id="KW-1185">Reference proteome</keyword>
<name>A0A0P6YFL3_9CHLR</name>
<evidence type="ECO:0000313" key="2">
    <source>
        <dbReference type="Proteomes" id="UP000050277"/>
    </source>
</evidence>
<accession>A0A0P6YFL3</accession>